<keyword evidence="2" id="KW-1185">Reference proteome</keyword>
<protein>
    <recommendedName>
        <fullName evidence="3">F-box domain-containing protein</fullName>
    </recommendedName>
</protein>
<dbReference type="AlphaFoldDB" id="A0A9P5ZIY6"/>
<dbReference type="SUPFAM" id="SSF52047">
    <property type="entry name" value="RNI-like"/>
    <property type="match status" value="1"/>
</dbReference>
<dbReference type="InterPro" id="IPR032675">
    <property type="entry name" value="LRR_dom_sf"/>
</dbReference>
<organism evidence="1 2">
    <name type="scientific">Pleurotus eryngii</name>
    <name type="common">Boletus of the steppes</name>
    <dbReference type="NCBI Taxonomy" id="5323"/>
    <lineage>
        <taxon>Eukaryota</taxon>
        <taxon>Fungi</taxon>
        <taxon>Dikarya</taxon>
        <taxon>Basidiomycota</taxon>
        <taxon>Agaricomycotina</taxon>
        <taxon>Agaricomycetes</taxon>
        <taxon>Agaricomycetidae</taxon>
        <taxon>Agaricales</taxon>
        <taxon>Pleurotineae</taxon>
        <taxon>Pleurotaceae</taxon>
        <taxon>Pleurotus</taxon>
    </lineage>
</organism>
<gene>
    <name evidence="1" type="ORF">BDN71DRAFT_1457491</name>
</gene>
<dbReference type="Gene3D" id="3.80.10.10">
    <property type="entry name" value="Ribonuclease Inhibitor"/>
    <property type="match status" value="1"/>
</dbReference>
<name>A0A9P5ZIY6_PLEER</name>
<sequence>MAGHSRPQKVVSRWPTLPNEILLTIVNELADDRKMLLVLLLVSLSFNDFALRHIYREISLCPNFPPYKDDIRLKRLLRGIEANPGLRFVKSFAFKITPCFTYNKDDTDIQRILPLLLNVRHLSIEYSPLEGEDYTILPLIPRSANLTRLILHRHLYRPGDFAQLRERHPGLKSIAVTYAHPLADIAVSPSAFPNLRSLQLPVEDILRIGSLPSLVDLSIYGNGDAAARHIEKAFPALRTLSLYLSPAFTRITSLTSGLPKLEYLSCSMDVSDITPISSSYGHGMFALAGSGLKYLQLNTLDHSPDYDDVRLVFDSVKSMVVLDIVLEMEELRFYRDFAEPSVLAQRNNKAWWQWWEQEQEDVERAVLKYKSSRTLIRGHNL</sequence>
<evidence type="ECO:0008006" key="3">
    <source>
        <dbReference type="Google" id="ProtNLM"/>
    </source>
</evidence>
<accession>A0A9P5ZIY6</accession>
<evidence type="ECO:0000313" key="1">
    <source>
        <dbReference type="EMBL" id="KAF9488351.1"/>
    </source>
</evidence>
<reference evidence="1" key="1">
    <citation type="submission" date="2020-11" db="EMBL/GenBank/DDBJ databases">
        <authorList>
            <consortium name="DOE Joint Genome Institute"/>
            <person name="Ahrendt S."/>
            <person name="Riley R."/>
            <person name="Andreopoulos W."/>
            <person name="Labutti K."/>
            <person name="Pangilinan J."/>
            <person name="Ruiz-Duenas F.J."/>
            <person name="Barrasa J.M."/>
            <person name="Sanchez-Garcia M."/>
            <person name="Camarero S."/>
            <person name="Miyauchi S."/>
            <person name="Serrano A."/>
            <person name="Linde D."/>
            <person name="Babiker R."/>
            <person name="Drula E."/>
            <person name="Ayuso-Fernandez I."/>
            <person name="Pacheco R."/>
            <person name="Padilla G."/>
            <person name="Ferreira P."/>
            <person name="Barriuso J."/>
            <person name="Kellner H."/>
            <person name="Castanera R."/>
            <person name="Alfaro M."/>
            <person name="Ramirez L."/>
            <person name="Pisabarro A.G."/>
            <person name="Kuo A."/>
            <person name="Tritt A."/>
            <person name="Lipzen A."/>
            <person name="He G."/>
            <person name="Yan M."/>
            <person name="Ng V."/>
            <person name="Cullen D."/>
            <person name="Martin F."/>
            <person name="Rosso M.-N."/>
            <person name="Henrissat B."/>
            <person name="Hibbett D."/>
            <person name="Martinez A.T."/>
            <person name="Grigoriev I.V."/>
        </authorList>
    </citation>
    <scope>NUCLEOTIDE SEQUENCE</scope>
    <source>
        <strain evidence="1">ATCC 90797</strain>
    </source>
</reference>
<dbReference type="OrthoDB" id="10383623at2759"/>
<comment type="caution">
    <text evidence="1">The sequence shown here is derived from an EMBL/GenBank/DDBJ whole genome shotgun (WGS) entry which is preliminary data.</text>
</comment>
<dbReference type="Proteomes" id="UP000807025">
    <property type="component" value="Unassembled WGS sequence"/>
</dbReference>
<evidence type="ECO:0000313" key="2">
    <source>
        <dbReference type="Proteomes" id="UP000807025"/>
    </source>
</evidence>
<proteinExistence type="predicted"/>
<dbReference type="EMBL" id="MU154717">
    <property type="protein sequence ID" value="KAF9488351.1"/>
    <property type="molecule type" value="Genomic_DNA"/>
</dbReference>